<dbReference type="InterPro" id="IPR013762">
    <property type="entry name" value="Integrase-like_cat_sf"/>
</dbReference>
<feature type="active site" evidence="10">
    <location>
        <position position="276"/>
    </location>
</feature>
<dbReference type="Proteomes" id="UP000319908">
    <property type="component" value="Unassembled WGS sequence"/>
</dbReference>
<keyword evidence="6 10" id="KW-0229">DNA integration</keyword>
<dbReference type="SUPFAM" id="SSF56349">
    <property type="entry name" value="DNA breaking-rejoining enzymes"/>
    <property type="match status" value="1"/>
</dbReference>
<keyword evidence="7 10" id="KW-0238">DNA-binding</keyword>
<feature type="domain" description="Core-binding (CB)" evidence="13">
    <location>
        <begin position="4"/>
        <end position="92"/>
    </location>
</feature>
<reference evidence="14 15" key="1">
    <citation type="journal article" date="2020" name="Antonie Van Leeuwenhoek">
        <title>Rhodopirellula heiligendammensis sp. nov., Rhodopirellula pilleata sp. nov., and Rhodopirellula solitaria sp. nov. isolated from natural or artificial marine surfaces in Northern Germany and California, USA, and emended description of the genus Rhodopirellula.</title>
        <authorList>
            <person name="Kallscheuer N."/>
            <person name="Wiegand S."/>
            <person name="Jogler M."/>
            <person name="Boedeker C."/>
            <person name="Peeters S.H."/>
            <person name="Rast P."/>
            <person name="Heuer A."/>
            <person name="Jetten M.S.M."/>
            <person name="Rohde M."/>
            <person name="Jogler C."/>
        </authorList>
    </citation>
    <scope>NUCLEOTIDE SEQUENCE [LARGE SCALE GENOMIC DNA]</scope>
    <source>
        <strain evidence="14 15">Poly21</strain>
    </source>
</reference>
<keyword evidence="4 10" id="KW-0132">Cell division</keyword>
<dbReference type="InterPro" id="IPR002104">
    <property type="entry name" value="Integrase_catalytic"/>
</dbReference>
<evidence type="ECO:0000256" key="11">
    <source>
        <dbReference type="NCBIfam" id="TIGR02224"/>
    </source>
</evidence>
<dbReference type="GO" id="GO:0003677">
    <property type="term" value="F:DNA binding"/>
    <property type="evidence" value="ECO:0007669"/>
    <property type="project" value="UniProtKB-UniRule"/>
</dbReference>
<sequence length="305" mass="33884">MPRASLSTTITRFLRYMATERNASDLTIKAYREDLIGFAQWIGGSDDVGTSVDALTPSHLRQFQSALQQADYAKSTISRKLASLRSFFKFAMREGATKTNPAKPLRNPRQNRKLPLVLSDCEIGRLLTAPSAHDPAGLRDRAILETMYSAGLRVSELVGLRDGDLDFSQGITRVRGKGRKERISPLGSYAIEAIRTYAARRTRSAKAEMLGQAAPVFVNRFGNILTTRSVGRMLDKYIAAAELDTRTSPHTLRHSFATHLLDRGADIRSVQELLGHKSLTTTQIYTHVSAVNLRAIYEQAHPRAQ</sequence>
<dbReference type="InterPro" id="IPR050090">
    <property type="entry name" value="Tyrosine_recombinase_XerCD"/>
</dbReference>
<dbReference type="EMBL" id="SJPU01000001">
    <property type="protein sequence ID" value="TWU18946.1"/>
    <property type="molecule type" value="Genomic_DNA"/>
</dbReference>
<dbReference type="HAMAP" id="MF_01808">
    <property type="entry name" value="Recomb_XerC_XerD"/>
    <property type="match status" value="1"/>
</dbReference>
<feature type="domain" description="Tyr recombinase" evidence="12">
    <location>
        <begin position="113"/>
        <end position="298"/>
    </location>
</feature>
<dbReference type="PANTHER" id="PTHR30349">
    <property type="entry name" value="PHAGE INTEGRASE-RELATED"/>
    <property type="match status" value="1"/>
</dbReference>
<evidence type="ECO:0000256" key="9">
    <source>
        <dbReference type="ARBA" id="ARBA00023306"/>
    </source>
</evidence>
<evidence type="ECO:0000259" key="13">
    <source>
        <dbReference type="PROSITE" id="PS51900"/>
    </source>
</evidence>
<feature type="active site" evidence="10">
    <location>
        <position position="250"/>
    </location>
</feature>
<comment type="caution">
    <text evidence="14">The sequence shown here is derived from an EMBL/GenBank/DDBJ whole genome shotgun (WGS) entry which is preliminary data.</text>
</comment>
<dbReference type="GO" id="GO:0005737">
    <property type="term" value="C:cytoplasm"/>
    <property type="evidence" value="ECO:0007669"/>
    <property type="project" value="UniProtKB-SubCell"/>
</dbReference>
<dbReference type="GO" id="GO:0007059">
    <property type="term" value="P:chromosome segregation"/>
    <property type="evidence" value="ECO:0007669"/>
    <property type="project" value="UniProtKB-UniRule"/>
</dbReference>
<dbReference type="InterPro" id="IPR023009">
    <property type="entry name" value="Tyrosine_recombinase_XerC/XerD"/>
</dbReference>
<dbReference type="InterPro" id="IPR004107">
    <property type="entry name" value="Integrase_SAM-like_N"/>
</dbReference>
<dbReference type="Gene3D" id="1.10.443.10">
    <property type="entry name" value="Intergrase catalytic core"/>
    <property type="match status" value="1"/>
</dbReference>
<dbReference type="Gene3D" id="1.10.150.130">
    <property type="match status" value="1"/>
</dbReference>
<dbReference type="NCBIfam" id="NF001399">
    <property type="entry name" value="PRK00283.1"/>
    <property type="match status" value="1"/>
</dbReference>
<keyword evidence="3 10" id="KW-0963">Cytoplasm</keyword>
<keyword evidence="8 10" id="KW-0233">DNA recombination</keyword>
<evidence type="ECO:0000256" key="10">
    <source>
        <dbReference type="HAMAP-Rule" id="MF_01808"/>
    </source>
</evidence>
<evidence type="ECO:0000256" key="1">
    <source>
        <dbReference type="ARBA" id="ARBA00004496"/>
    </source>
</evidence>
<dbReference type="PANTHER" id="PTHR30349:SF77">
    <property type="entry name" value="TYROSINE RECOMBINASE XERC"/>
    <property type="match status" value="1"/>
</dbReference>
<dbReference type="OrthoDB" id="9801717at2"/>
<protein>
    <recommendedName>
        <fullName evidence="10 11">Tyrosine recombinase XerC</fullName>
    </recommendedName>
</protein>
<accession>A0A5C6C670</accession>
<evidence type="ECO:0000259" key="12">
    <source>
        <dbReference type="PROSITE" id="PS51898"/>
    </source>
</evidence>
<proteinExistence type="inferred from homology"/>
<dbReference type="InterPro" id="IPR044068">
    <property type="entry name" value="CB"/>
</dbReference>
<dbReference type="CDD" id="cd00798">
    <property type="entry name" value="INT_XerDC_C"/>
    <property type="match status" value="1"/>
</dbReference>
<dbReference type="NCBIfam" id="TIGR02224">
    <property type="entry name" value="recomb_XerC"/>
    <property type="match status" value="1"/>
</dbReference>
<dbReference type="GO" id="GO:0009037">
    <property type="term" value="F:tyrosine-based site-specific recombinase activity"/>
    <property type="evidence" value="ECO:0007669"/>
    <property type="project" value="UniProtKB-UniRule"/>
</dbReference>
<dbReference type="PROSITE" id="PS51900">
    <property type="entry name" value="CB"/>
    <property type="match status" value="1"/>
</dbReference>
<comment type="function">
    <text evidence="10">Site-specific tyrosine recombinase, which acts by catalyzing the cutting and rejoining of the recombining DNA molecules. The XerC-XerD complex is essential to convert dimers of the bacterial chromosome into monomers to permit their segregation at cell division. It also contributes to the segregational stability of plasmids.</text>
</comment>
<evidence type="ECO:0000256" key="4">
    <source>
        <dbReference type="ARBA" id="ARBA00022618"/>
    </source>
</evidence>
<name>A0A5C6C670_9BACT</name>
<feature type="active site" evidence="10">
    <location>
        <position position="153"/>
    </location>
</feature>
<organism evidence="14 15">
    <name type="scientific">Allorhodopirellula heiligendammensis</name>
    <dbReference type="NCBI Taxonomy" id="2714739"/>
    <lineage>
        <taxon>Bacteria</taxon>
        <taxon>Pseudomonadati</taxon>
        <taxon>Planctomycetota</taxon>
        <taxon>Planctomycetia</taxon>
        <taxon>Pirellulales</taxon>
        <taxon>Pirellulaceae</taxon>
        <taxon>Allorhodopirellula</taxon>
    </lineage>
</organism>
<keyword evidence="9 10" id="KW-0131">Cell cycle</keyword>
<dbReference type="InterPro" id="IPR011010">
    <property type="entry name" value="DNA_brk_join_enz"/>
</dbReference>
<evidence type="ECO:0000256" key="3">
    <source>
        <dbReference type="ARBA" id="ARBA00022490"/>
    </source>
</evidence>
<feature type="active site" evidence="10">
    <location>
        <position position="177"/>
    </location>
</feature>
<evidence type="ECO:0000256" key="5">
    <source>
        <dbReference type="ARBA" id="ARBA00022829"/>
    </source>
</evidence>
<evidence type="ECO:0000313" key="14">
    <source>
        <dbReference type="EMBL" id="TWU18946.1"/>
    </source>
</evidence>
<dbReference type="RefSeq" id="WP_146405883.1">
    <property type="nucleotide sequence ID" value="NZ_SJPU01000001.1"/>
</dbReference>
<evidence type="ECO:0000256" key="8">
    <source>
        <dbReference type="ARBA" id="ARBA00023172"/>
    </source>
</evidence>
<dbReference type="Pfam" id="PF02899">
    <property type="entry name" value="Phage_int_SAM_1"/>
    <property type="match status" value="1"/>
</dbReference>
<comment type="subcellular location">
    <subcellularLocation>
        <location evidence="1 10">Cytoplasm</location>
    </subcellularLocation>
</comment>
<dbReference type="InterPro" id="IPR011931">
    <property type="entry name" value="Recomb_XerC"/>
</dbReference>
<dbReference type="PROSITE" id="PS51898">
    <property type="entry name" value="TYR_RECOMBINASE"/>
    <property type="match status" value="1"/>
</dbReference>
<comment type="subunit">
    <text evidence="10">Forms a cyclic heterotetrameric complex composed of two molecules of XerC and two molecules of XerD.</text>
</comment>
<dbReference type="Pfam" id="PF00589">
    <property type="entry name" value="Phage_integrase"/>
    <property type="match status" value="1"/>
</dbReference>
<keyword evidence="15" id="KW-1185">Reference proteome</keyword>
<comment type="similarity">
    <text evidence="2 10">Belongs to the 'phage' integrase family. XerC subfamily.</text>
</comment>
<evidence type="ECO:0000256" key="6">
    <source>
        <dbReference type="ARBA" id="ARBA00022908"/>
    </source>
</evidence>
<dbReference type="AlphaFoldDB" id="A0A5C6C670"/>
<feature type="active site" description="O-(3'-phospho-DNA)-tyrosine intermediate" evidence="10">
    <location>
        <position position="285"/>
    </location>
</feature>
<dbReference type="InterPro" id="IPR010998">
    <property type="entry name" value="Integrase_recombinase_N"/>
</dbReference>
<evidence type="ECO:0000256" key="2">
    <source>
        <dbReference type="ARBA" id="ARBA00006657"/>
    </source>
</evidence>
<keyword evidence="5 10" id="KW-0159">Chromosome partition</keyword>
<evidence type="ECO:0000313" key="15">
    <source>
        <dbReference type="Proteomes" id="UP000319908"/>
    </source>
</evidence>
<dbReference type="GO" id="GO:0051301">
    <property type="term" value="P:cell division"/>
    <property type="evidence" value="ECO:0007669"/>
    <property type="project" value="UniProtKB-UniRule"/>
</dbReference>
<dbReference type="GO" id="GO:0006313">
    <property type="term" value="P:DNA transposition"/>
    <property type="evidence" value="ECO:0007669"/>
    <property type="project" value="UniProtKB-UniRule"/>
</dbReference>
<feature type="active site" evidence="10">
    <location>
        <position position="253"/>
    </location>
</feature>
<gene>
    <name evidence="14" type="primary">xerD_1</name>
    <name evidence="10" type="synonym">xerC</name>
    <name evidence="14" type="ORF">Poly21_11170</name>
</gene>
<evidence type="ECO:0000256" key="7">
    <source>
        <dbReference type="ARBA" id="ARBA00023125"/>
    </source>
</evidence>